<dbReference type="GO" id="GO:0004190">
    <property type="term" value="F:aspartic-type endopeptidase activity"/>
    <property type="evidence" value="ECO:0007669"/>
    <property type="project" value="InterPro"/>
</dbReference>
<keyword evidence="1" id="KW-0472">Membrane</keyword>
<dbReference type="Gene3D" id="2.40.70.10">
    <property type="entry name" value="Acid Proteases"/>
    <property type="match status" value="1"/>
</dbReference>
<dbReference type="InterPro" id="IPR021109">
    <property type="entry name" value="Peptidase_aspartic_dom_sf"/>
</dbReference>
<proteinExistence type="predicted"/>
<feature type="transmembrane region" description="Helical" evidence="1">
    <location>
        <begin position="6"/>
        <end position="25"/>
    </location>
</feature>
<name>A0A0F9VHS8_9ZZZZ</name>
<evidence type="ECO:0000256" key="1">
    <source>
        <dbReference type="SAM" id="Phobius"/>
    </source>
</evidence>
<dbReference type="PROSITE" id="PS00141">
    <property type="entry name" value="ASP_PROTEASE"/>
    <property type="match status" value="1"/>
</dbReference>
<dbReference type="AlphaFoldDB" id="A0A0F9VHS8"/>
<dbReference type="InterPro" id="IPR001969">
    <property type="entry name" value="Aspartic_peptidase_AS"/>
</dbReference>
<protein>
    <recommendedName>
        <fullName evidence="3">Peptidase A2 domain-containing protein</fullName>
    </recommendedName>
</protein>
<dbReference type="CDD" id="cd05483">
    <property type="entry name" value="retropepsin_like_bacteria"/>
    <property type="match status" value="1"/>
</dbReference>
<dbReference type="GO" id="GO:0006508">
    <property type="term" value="P:proteolysis"/>
    <property type="evidence" value="ECO:0007669"/>
    <property type="project" value="InterPro"/>
</dbReference>
<feature type="transmembrane region" description="Helical" evidence="1">
    <location>
        <begin position="37"/>
        <end position="55"/>
    </location>
</feature>
<gene>
    <name evidence="2" type="ORF">LCGC14_0138060</name>
</gene>
<comment type="caution">
    <text evidence="2">The sequence shown here is derived from an EMBL/GenBank/DDBJ whole genome shotgun (WGS) entry which is preliminary data.</text>
</comment>
<evidence type="ECO:0000313" key="2">
    <source>
        <dbReference type="EMBL" id="KKN99362.1"/>
    </source>
</evidence>
<organism evidence="2">
    <name type="scientific">marine sediment metagenome</name>
    <dbReference type="NCBI Taxonomy" id="412755"/>
    <lineage>
        <taxon>unclassified sequences</taxon>
        <taxon>metagenomes</taxon>
        <taxon>ecological metagenomes</taxon>
    </lineage>
</organism>
<sequence>MPDIDIGRLFYLILLVAMVAGWFFMQSRQGLNKTLQQVAVWAMIFIGVAAGYGLWGDISRSGDIPRQSYQAGTGSVTLPRARDGHYYLTATINGTPLRFVVDTGATDMVLTRKDAKTAGLKPDDLKYLGRASTANGEVRTAYVRLAEVELGGVRDTNVPAVVNGGEMRQSLLGMGYLQRWGRIEITNGELILTR</sequence>
<dbReference type="InterPro" id="IPR011969">
    <property type="entry name" value="Clan_AA_Asp_peptidase_C"/>
</dbReference>
<reference evidence="2" key="1">
    <citation type="journal article" date="2015" name="Nature">
        <title>Complex archaea that bridge the gap between prokaryotes and eukaryotes.</title>
        <authorList>
            <person name="Spang A."/>
            <person name="Saw J.H."/>
            <person name="Jorgensen S.L."/>
            <person name="Zaremba-Niedzwiedzka K."/>
            <person name="Martijn J."/>
            <person name="Lind A.E."/>
            <person name="van Eijk R."/>
            <person name="Schleper C."/>
            <person name="Guy L."/>
            <person name="Ettema T.J."/>
        </authorList>
    </citation>
    <scope>NUCLEOTIDE SEQUENCE</scope>
</reference>
<accession>A0A0F9VHS8</accession>
<keyword evidence="1" id="KW-0812">Transmembrane</keyword>
<dbReference type="EMBL" id="LAZR01000047">
    <property type="protein sequence ID" value="KKN99362.1"/>
    <property type="molecule type" value="Genomic_DNA"/>
</dbReference>
<keyword evidence="1" id="KW-1133">Transmembrane helix</keyword>
<dbReference type="NCBIfam" id="TIGR02281">
    <property type="entry name" value="clan_AA_DTGA"/>
    <property type="match status" value="1"/>
</dbReference>
<dbReference type="InterPro" id="IPR034122">
    <property type="entry name" value="Retropepsin-like_bacterial"/>
</dbReference>
<evidence type="ECO:0008006" key="3">
    <source>
        <dbReference type="Google" id="ProtNLM"/>
    </source>
</evidence>
<dbReference type="SUPFAM" id="SSF50630">
    <property type="entry name" value="Acid proteases"/>
    <property type="match status" value="1"/>
</dbReference>
<dbReference type="Pfam" id="PF13650">
    <property type="entry name" value="Asp_protease_2"/>
    <property type="match status" value="1"/>
</dbReference>